<dbReference type="Proteomes" id="UP000619536">
    <property type="component" value="Unassembled WGS sequence"/>
</dbReference>
<reference evidence="1" key="1">
    <citation type="journal article" date="2014" name="Int. J. Syst. Evol. Microbiol.">
        <title>Complete genome sequence of Corynebacterium casei LMG S-19264T (=DSM 44701T), isolated from a smear-ripened cheese.</title>
        <authorList>
            <consortium name="US DOE Joint Genome Institute (JGI-PGF)"/>
            <person name="Walter F."/>
            <person name="Albersmeier A."/>
            <person name="Kalinowski J."/>
            <person name="Ruckert C."/>
        </authorList>
    </citation>
    <scope>NUCLEOTIDE SEQUENCE</scope>
    <source>
        <strain evidence="1">CCM 8606</strain>
    </source>
</reference>
<gene>
    <name evidence="1" type="ORF">GCM10007377_12130</name>
</gene>
<comment type="caution">
    <text evidence="1">The sequence shown here is derived from an EMBL/GenBank/DDBJ whole genome shotgun (WGS) entry which is preliminary data.</text>
</comment>
<protein>
    <submittedName>
        <fullName evidence="1">Uncharacterized protein</fullName>
    </submittedName>
</protein>
<sequence>MLRADTRAMPELEFRALSYVAEYCDSAFIVPLQLHLVIRYLGCSAMQARQAIQYLQSQGYITRLDARAREFYCLPQIDCFYRMNAHALVFREAA</sequence>
<proteinExistence type="predicted"/>
<accession>A0A8J3AIY0</accession>
<reference evidence="1" key="2">
    <citation type="submission" date="2020-09" db="EMBL/GenBank/DDBJ databases">
        <authorList>
            <person name="Sun Q."/>
            <person name="Sedlacek I."/>
        </authorList>
    </citation>
    <scope>NUCLEOTIDE SEQUENCE</scope>
    <source>
        <strain evidence="1">CCM 8606</strain>
    </source>
</reference>
<dbReference type="EMBL" id="BMDH01000003">
    <property type="protein sequence ID" value="GGI14680.1"/>
    <property type="molecule type" value="Genomic_DNA"/>
</dbReference>
<evidence type="ECO:0000313" key="2">
    <source>
        <dbReference type="Proteomes" id="UP000619536"/>
    </source>
</evidence>
<dbReference type="AlphaFoldDB" id="A0A8J3AIY0"/>
<evidence type="ECO:0000313" key="1">
    <source>
        <dbReference type="EMBL" id="GGI14680.1"/>
    </source>
</evidence>
<keyword evidence="2" id="KW-1185">Reference proteome</keyword>
<name>A0A8J3AIY0_9BIFI</name>
<organism evidence="1 2">
    <name type="scientific">Galliscardovia ingluviei</name>
    <dbReference type="NCBI Taxonomy" id="1769422"/>
    <lineage>
        <taxon>Bacteria</taxon>
        <taxon>Bacillati</taxon>
        <taxon>Actinomycetota</taxon>
        <taxon>Actinomycetes</taxon>
        <taxon>Bifidobacteriales</taxon>
        <taxon>Bifidobacteriaceae</taxon>
        <taxon>Galliscardovia</taxon>
    </lineage>
</organism>